<dbReference type="InterPro" id="IPR027417">
    <property type="entry name" value="P-loop_NTPase"/>
</dbReference>
<evidence type="ECO:0000256" key="3">
    <source>
        <dbReference type="ARBA" id="ARBA00022448"/>
    </source>
</evidence>
<dbReference type="SUPFAM" id="SSF52540">
    <property type="entry name" value="P-loop containing nucleoside triphosphate hydrolases"/>
    <property type="match status" value="1"/>
</dbReference>
<evidence type="ECO:0000313" key="11">
    <source>
        <dbReference type="Proteomes" id="UP000031386"/>
    </source>
</evidence>
<evidence type="ECO:0000313" key="10">
    <source>
        <dbReference type="EMBL" id="AIZ36954.1"/>
    </source>
</evidence>
<dbReference type="GO" id="GO:0005524">
    <property type="term" value="F:ATP binding"/>
    <property type="evidence" value="ECO:0007669"/>
    <property type="project" value="UniProtKB-KW"/>
</dbReference>
<dbReference type="InterPro" id="IPR050095">
    <property type="entry name" value="ECF_ABC_transporter_ATP-bd"/>
</dbReference>
<dbReference type="RefSeq" id="WP_041954494.1">
    <property type="nucleotide sequence ID" value="NZ_CP009761.1"/>
</dbReference>
<feature type="domain" description="ABC transporter" evidence="9">
    <location>
        <begin position="8"/>
        <end position="246"/>
    </location>
</feature>
<evidence type="ECO:0000256" key="8">
    <source>
        <dbReference type="ARBA" id="ARBA00023136"/>
    </source>
</evidence>
<keyword evidence="8" id="KW-0472">Membrane</keyword>
<dbReference type="GO" id="GO:0016887">
    <property type="term" value="F:ATP hydrolysis activity"/>
    <property type="evidence" value="ECO:0007669"/>
    <property type="project" value="InterPro"/>
</dbReference>
<dbReference type="NCBIfam" id="TIGR04520">
    <property type="entry name" value="ECF_ATPase_1"/>
    <property type="match status" value="1"/>
</dbReference>
<protein>
    <submittedName>
        <fullName evidence="10">Cobalt transporter ATP-binding subunit</fullName>
    </submittedName>
</protein>
<comment type="subcellular location">
    <subcellularLocation>
        <location evidence="1">Cell membrane</location>
        <topology evidence="1">Peripheral membrane protein</topology>
    </subcellularLocation>
</comment>
<dbReference type="Proteomes" id="UP000031386">
    <property type="component" value="Chromosome"/>
</dbReference>
<dbReference type="InterPro" id="IPR017871">
    <property type="entry name" value="ABC_transporter-like_CS"/>
</dbReference>
<dbReference type="STRING" id="33033.NW74_06185"/>
<reference evidence="10 11" key="1">
    <citation type="submission" date="2014-10" db="EMBL/GenBank/DDBJ databases">
        <title>Complete genome sequence of Parvimonas micra KCOM 1535 (= ChDC B708).</title>
        <authorList>
            <person name="Kook J.-K."/>
            <person name="Park S.-N."/>
            <person name="Lim Y.K."/>
            <person name="Roh H."/>
        </authorList>
    </citation>
    <scope>NUCLEOTIDE SEQUENCE [LARGE SCALE GENOMIC DNA]</scope>
    <source>
        <strain evidence="11">KCOM 1535 / ChDC B708</strain>
    </source>
</reference>
<dbReference type="EMBL" id="CP009761">
    <property type="protein sequence ID" value="AIZ36954.1"/>
    <property type="molecule type" value="Genomic_DNA"/>
</dbReference>
<dbReference type="NCBIfam" id="NF010167">
    <property type="entry name" value="PRK13648.1"/>
    <property type="match status" value="1"/>
</dbReference>
<keyword evidence="6 10" id="KW-0067">ATP-binding</keyword>
<evidence type="ECO:0000256" key="2">
    <source>
        <dbReference type="ARBA" id="ARBA00005417"/>
    </source>
</evidence>
<evidence type="ECO:0000256" key="6">
    <source>
        <dbReference type="ARBA" id="ARBA00022840"/>
    </source>
</evidence>
<dbReference type="GO" id="GO:0042626">
    <property type="term" value="F:ATPase-coupled transmembrane transporter activity"/>
    <property type="evidence" value="ECO:0007669"/>
    <property type="project" value="TreeGrafter"/>
</dbReference>
<dbReference type="PROSITE" id="PS50893">
    <property type="entry name" value="ABC_TRANSPORTER_2"/>
    <property type="match status" value="1"/>
</dbReference>
<keyword evidence="7" id="KW-1278">Translocase</keyword>
<comment type="similarity">
    <text evidence="2">Belongs to the ABC transporter superfamily.</text>
</comment>
<dbReference type="PANTHER" id="PTHR43553">
    <property type="entry name" value="HEAVY METAL TRANSPORTER"/>
    <property type="match status" value="1"/>
</dbReference>
<accession>A0A0B4S343</accession>
<dbReference type="KEGG" id="pmic:NW74_06185"/>
<gene>
    <name evidence="10" type="ORF">NW74_06185</name>
</gene>
<dbReference type="OrthoDB" id="9784332at2"/>
<dbReference type="InterPro" id="IPR030947">
    <property type="entry name" value="EcfA_1"/>
</dbReference>
<keyword evidence="4" id="KW-1003">Cell membrane</keyword>
<evidence type="ECO:0000259" key="9">
    <source>
        <dbReference type="PROSITE" id="PS50893"/>
    </source>
</evidence>
<dbReference type="PROSITE" id="PS00211">
    <property type="entry name" value="ABC_TRANSPORTER_1"/>
    <property type="match status" value="1"/>
</dbReference>
<evidence type="ECO:0000256" key="7">
    <source>
        <dbReference type="ARBA" id="ARBA00022967"/>
    </source>
</evidence>
<dbReference type="Pfam" id="PF00005">
    <property type="entry name" value="ABC_tran"/>
    <property type="match status" value="1"/>
</dbReference>
<evidence type="ECO:0000256" key="1">
    <source>
        <dbReference type="ARBA" id="ARBA00004202"/>
    </source>
</evidence>
<organism evidence="10 11">
    <name type="scientific">Parvimonas micra</name>
    <dbReference type="NCBI Taxonomy" id="33033"/>
    <lineage>
        <taxon>Bacteria</taxon>
        <taxon>Bacillati</taxon>
        <taxon>Bacillota</taxon>
        <taxon>Tissierellia</taxon>
        <taxon>Tissierellales</taxon>
        <taxon>Peptoniphilaceae</taxon>
        <taxon>Parvimonas</taxon>
    </lineage>
</organism>
<dbReference type="FunFam" id="3.40.50.300:FF:000224">
    <property type="entry name" value="Energy-coupling factor transporter ATP-binding protein EcfA"/>
    <property type="match status" value="1"/>
</dbReference>
<dbReference type="GO" id="GO:0043190">
    <property type="term" value="C:ATP-binding cassette (ABC) transporter complex"/>
    <property type="evidence" value="ECO:0007669"/>
    <property type="project" value="TreeGrafter"/>
</dbReference>
<evidence type="ECO:0000256" key="5">
    <source>
        <dbReference type="ARBA" id="ARBA00022741"/>
    </source>
</evidence>
<proteinExistence type="inferred from homology"/>
<evidence type="ECO:0000256" key="4">
    <source>
        <dbReference type="ARBA" id="ARBA00022475"/>
    </source>
</evidence>
<dbReference type="InterPro" id="IPR003439">
    <property type="entry name" value="ABC_transporter-like_ATP-bd"/>
</dbReference>
<dbReference type="PANTHER" id="PTHR43553:SF24">
    <property type="entry name" value="ENERGY-COUPLING FACTOR TRANSPORTER ATP-BINDING PROTEIN ECFA1"/>
    <property type="match status" value="1"/>
</dbReference>
<dbReference type="SMART" id="SM00382">
    <property type="entry name" value="AAA"/>
    <property type="match status" value="1"/>
</dbReference>
<name>A0A0B4S343_9FIRM</name>
<dbReference type="AlphaFoldDB" id="A0A0B4S343"/>
<dbReference type="CDD" id="cd03225">
    <property type="entry name" value="ABC_cobalt_CbiO_domain1"/>
    <property type="match status" value="1"/>
</dbReference>
<sequence length="283" mass="31745">MNLDEKIIDIKDLRYEYSGEDGKKSTALDGVSFSVNKGELISILGHNGSGKSTLAKLLNAQITPTDGEIEIFGINTKDENRIWDIRQKCAMVFQNPDNQLVATVVEEDVAFGPENLGVPSAEIRERVDEALEIVEMQEYKKHSPHMLSGGQKQRVAIAGILAMKPDVIIFDESTAMLDPIGRKDIIDTILKLNKEENKTILYITHYMEEAVLADRVIVLNEGKIEFDDSPKKVFSNVETLRELGLSVPQVTELAYLLKNEGIEIPSDILTNDEMIKFLERKLK</sequence>
<keyword evidence="3" id="KW-0813">Transport</keyword>
<keyword evidence="5" id="KW-0547">Nucleotide-binding</keyword>
<dbReference type="InterPro" id="IPR003593">
    <property type="entry name" value="AAA+_ATPase"/>
</dbReference>
<dbReference type="InterPro" id="IPR015856">
    <property type="entry name" value="ABC_transpr_CbiO/EcfA_su"/>
</dbReference>
<keyword evidence="11" id="KW-1185">Reference proteome</keyword>
<dbReference type="Gene3D" id="3.40.50.300">
    <property type="entry name" value="P-loop containing nucleotide triphosphate hydrolases"/>
    <property type="match status" value="1"/>
</dbReference>